<keyword evidence="2" id="KW-0436">Ligase</keyword>
<dbReference type="GO" id="GO:0016874">
    <property type="term" value="F:ligase activity"/>
    <property type="evidence" value="ECO:0007669"/>
    <property type="project" value="UniProtKB-KW"/>
</dbReference>
<organism evidence="2">
    <name type="scientific">Zea mays</name>
    <name type="common">Maize</name>
    <dbReference type="NCBI Taxonomy" id="4577"/>
    <lineage>
        <taxon>Eukaryota</taxon>
        <taxon>Viridiplantae</taxon>
        <taxon>Streptophyta</taxon>
        <taxon>Embryophyta</taxon>
        <taxon>Tracheophyta</taxon>
        <taxon>Spermatophyta</taxon>
        <taxon>Magnoliopsida</taxon>
        <taxon>Liliopsida</taxon>
        <taxon>Poales</taxon>
        <taxon>Poaceae</taxon>
        <taxon>PACMAD clade</taxon>
        <taxon>Panicoideae</taxon>
        <taxon>Andropogonodae</taxon>
        <taxon>Andropogoneae</taxon>
        <taxon>Tripsacinae</taxon>
        <taxon>Zea</taxon>
    </lineage>
</organism>
<dbReference type="EMBL" id="CM007648">
    <property type="protein sequence ID" value="ONM23339.1"/>
    <property type="molecule type" value="Genomic_DNA"/>
</dbReference>
<reference evidence="2" key="1">
    <citation type="submission" date="2015-12" db="EMBL/GenBank/DDBJ databases">
        <title>Update maize B73 reference genome by single molecule sequencing technologies.</title>
        <authorList>
            <consortium name="Maize Genome Sequencing Project"/>
            <person name="Ware D."/>
        </authorList>
    </citation>
    <scope>NUCLEOTIDE SEQUENCE [LARGE SCALE GENOMIC DNA]</scope>
    <source>
        <tissue evidence="2">Seedling</tissue>
    </source>
</reference>
<name>A0A1D6EUI7_MAIZE</name>
<sequence length="119" mass="12670">PTEPYPPESRPRPARSAVLRPPPAGLPKPGGLRPELREEQQNQRPGASSLSGHASARSARSEQEQPVAGGQSLASWSLELRLASGVRTRPTYNFCLPPSLIPPVLLPATEAQRSANPPA</sequence>
<gene>
    <name evidence="2" type="ORF">ZEAMMB73_Zm00001d006296</name>
</gene>
<protein>
    <submittedName>
        <fullName evidence="2">Valine--tRNA ligase mitochondrial 1</fullName>
    </submittedName>
</protein>
<accession>A0A1D6EUI7</accession>
<evidence type="ECO:0000256" key="1">
    <source>
        <dbReference type="SAM" id="MobiDB-lite"/>
    </source>
</evidence>
<evidence type="ECO:0000313" key="2">
    <source>
        <dbReference type="EMBL" id="ONM23339.1"/>
    </source>
</evidence>
<feature type="region of interest" description="Disordered" evidence="1">
    <location>
        <begin position="1"/>
        <end position="71"/>
    </location>
</feature>
<dbReference type="AlphaFoldDB" id="A0A1D6EUI7"/>
<proteinExistence type="predicted"/>
<feature type="compositionally biased region" description="Polar residues" evidence="1">
    <location>
        <begin position="42"/>
        <end position="52"/>
    </location>
</feature>
<feature type="non-terminal residue" evidence="2">
    <location>
        <position position="1"/>
    </location>
</feature>